<dbReference type="Proteomes" id="UP000198675">
    <property type="component" value="Chromosome I"/>
</dbReference>
<feature type="compositionally biased region" description="Polar residues" evidence="1">
    <location>
        <begin position="116"/>
        <end position="132"/>
    </location>
</feature>
<accession>A0A1H2L5L6</accession>
<evidence type="ECO:0000313" key="2">
    <source>
        <dbReference type="EMBL" id="SDU76114.1"/>
    </source>
</evidence>
<gene>
    <name evidence="2" type="ORF">SAMN05216363_0213</name>
</gene>
<name>A0A1H2L5L6_9PSED</name>
<evidence type="ECO:0000256" key="1">
    <source>
        <dbReference type="SAM" id="MobiDB-lite"/>
    </source>
</evidence>
<sequence length="132" mass="14187">MRKPRIQLDTATALSYVGKTALVETAWDAEPESFWQCIQIVGVLIPTPDMQGAPCFLGVELSSSTRNPNEFYFDDICSIRAMRHRDRHGSGNVLDRMTLTHSADGSGSGAALPARRNSSTVPANGSTGAAHP</sequence>
<protein>
    <submittedName>
        <fullName evidence="2">Uncharacterized protein</fullName>
    </submittedName>
</protein>
<dbReference type="RefSeq" id="WP_092374258.1">
    <property type="nucleotide sequence ID" value="NZ_LT629797.1"/>
</dbReference>
<evidence type="ECO:0000313" key="3">
    <source>
        <dbReference type="Proteomes" id="UP000198675"/>
    </source>
</evidence>
<feature type="region of interest" description="Disordered" evidence="1">
    <location>
        <begin position="89"/>
        <end position="132"/>
    </location>
</feature>
<dbReference type="AlphaFoldDB" id="A0A1H2L5L6"/>
<organism evidence="2 3">
    <name type="scientific">Pseudomonas sihuiensis</name>
    <dbReference type="NCBI Taxonomy" id="1274359"/>
    <lineage>
        <taxon>Bacteria</taxon>
        <taxon>Pseudomonadati</taxon>
        <taxon>Pseudomonadota</taxon>
        <taxon>Gammaproteobacteria</taxon>
        <taxon>Pseudomonadales</taxon>
        <taxon>Pseudomonadaceae</taxon>
        <taxon>Pseudomonas</taxon>
    </lineage>
</organism>
<keyword evidence="3" id="KW-1185">Reference proteome</keyword>
<proteinExistence type="predicted"/>
<reference evidence="3" key="1">
    <citation type="submission" date="2016-10" db="EMBL/GenBank/DDBJ databases">
        <authorList>
            <person name="Varghese N."/>
            <person name="Submissions S."/>
        </authorList>
    </citation>
    <scope>NUCLEOTIDE SEQUENCE [LARGE SCALE GENOMIC DNA]</scope>
    <source>
        <strain evidence="3">KCTC 32246</strain>
    </source>
</reference>
<dbReference type="EMBL" id="LT629797">
    <property type="protein sequence ID" value="SDU76114.1"/>
    <property type="molecule type" value="Genomic_DNA"/>
</dbReference>